<evidence type="ECO:0000256" key="3">
    <source>
        <dbReference type="ARBA" id="ARBA00022448"/>
    </source>
</evidence>
<comment type="similarity">
    <text evidence="2">Belongs to the ABC transporter superfamily.</text>
</comment>
<reference evidence="11 12" key="1">
    <citation type="submission" date="2021-08" db="EMBL/GenBank/DDBJ databases">
        <title>complete genome sequencing of Deefgea sp. D25.</title>
        <authorList>
            <person name="Bae J.-W."/>
            <person name="Gim D.-H."/>
        </authorList>
    </citation>
    <scope>NUCLEOTIDE SEQUENCE [LARGE SCALE GENOMIC DNA]</scope>
    <source>
        <strain evidence="11 12">D25</strain>
    </source>
</reference>
<sequence>MSHVSTPLTVSKDATLLAIKNLSVCFSGQECAVVRDVSLSLRVGEKLALVGESGSGKSVLARSILQLDADVRLSGEVLLRGHDLLQLPLADLRAIRGRKIAMIFQEPMTALNPLQTVGQQIVEVLELHMGYSPRASKNKACELLLSTGISDAADKLSAFPHQLSGGQRQRVMIAMALAGEPEILIADEPTTALDVTVQAQILDLLTQLQVKYRMALLFITHDLNLVRRFADNVAVMQKGEVVELAPVETLFASPKHPYTKALLAARPQRIAAPLAQSAEITLQVEQLAHAYPKAKSWFRSGLETVLEPLDFSLKIGETLAVVGESGSGKTTLALALLRLLAEGRSEGRVLLVGKNSTLQTLEELKGRALRQARQSIQIVFQDPFAALSPRQTIFDIVGEGLLVHQSDVPVAERRARVILALQEVGLSDEILERYPHEFSGGQRQRIAIARVLIMQPKVIVLDEPTSALDATVQQQVLQLLAQLQLKFGLSYILISHDLAVVRALAHQVMVLRRGRVMESGQLDQVFGAPQHDYTKQLLVASV</sequence>
<dbReference type="SUPFAM" id="SSF52540">
    <property type="entry name" value="P-loop containing nucleoside triphosphate hydrolases"/>
    <property type="match status" value="2"/>
</dbReference>
<evidence type="ECO:0000256" key="8">
    <source>
        <dbReference type="ARBA" id="ARBA00022967"/>
    </source>
</evidence>
<dbReference type="GO" id="GO:0005524">
    <property type="term" value="F:ATP binding"/>
    <property type="evidence" value="ECO:0007669"/>
    <property type="project" value="UniProtKB-KW"/>
</dbReference>
<evidence type="ECO:0000256" key="5">
    <source>
        <dbReference type="ARBA" id="ARBA00022519"/>
    </source>
</evidence>
<dbReference type="RefSeq" id="WP_221007396.1">
    <property type="nucleotide sequence ID" value="NZ_CP081150.1"/>
</dbReference>
<dbReference type="PROSITE" id="PS50893">
    <property type="entry name" value="ABC_TRANSPORTER_2"/>
    <property type="match status" value="2"/>
</dbReference>
<organism evidence="11 12">
    <name type="scientific">Deefgea tanakiae</name>
    <dbReference type="NCBI Taxonomy" id="2865840"/>
    <lineage>
        <taxon>Bacteria</taxon>
        <taxon>Pseudomonadati</taxon>
        <taxon>Pseudomonadota</taxon>
        <taxon>Betaproteobacteria</taxon>
        <taxon>Neisseriales</taxon>
        <taxon>Chitinibacteraceae</taxon>
        <taxon>Deefgea</taxon>
    </lineage>
</organism>
<feature type="domain" description="ABC transporter" evidence="10">
    <location>
        <begin position="19"/>
        <end position="263"/>
    </location>
</feature>
<evidence type="ECO:0000313" key="11">
    <source>
        <dbReference type="EMBL" id="QZA78876.1"/>
    </source>
</evidence>
<dbReference type="EMBL" id="CP081150">
    <property type="protein sequence ID" value="QZA78876.1"/>
    <property type="molecule type" value="Genomic_DNA"/>
</dbReference>
<evidence type="ECO:0000256" key="9">
    <source>
        <dbReference type="ARBA" id="ARBA00023136"/>
    </source>
</evidence>
<proteinExistence type="inferred from homology"/>
<keyword evidence="3" id="KW-0813">Transport</keyword>
<evidence type="ECO:0000256" key="2">
    <source>
        <dbReference type="ARBA" id="ARBA00005417"/>
    </source>
</evidence>
<accession>A0ABX8Z8F9</accession>
<dbReference type="InterPro" id="IPR003593">
    <property type="entry name" value="AAA+_ATPase"/>
</dbReference>
<dbReference type="Gene3D" id="3.40.50.300">
    <property type="entry name" value="P-loop containing nucleotide triphosphate hydrolases"/>
    <property type="match status" value="2"/>
</dbReference>
<evidence type="ECO:0000313" key="12">
    <source>
        <dbReference type="Proteomes" id="UP000825679"/>
    </source>
</evidence>
<feature type="domain" description="ABC transporter" evidence="10">
    <location>
        <begin position="282"/>
        <end position="538"/>
    </location>
</feature>
<dbReference type="Pfam" id="PF00005">
    <property type="entry name" value="ABC_tran"/>
    <property type="match status" value="2"/>
</dbReference>
<dbReference type="CDD" id="cd03257">
    <property type="entry name" value="ABC_NikE_OppD_transporters"/>
    <property type="match status" value="2"/>
</dbReference>
<protein>
    <submittedName>
        <fullName evidence="11">Dipeptide ABC transporter ATP-binding protein</fullName>
    </submittedName>
</protein>
<keyword evidence="7 11" id="KW-0067">ATP-binding</keyword>
<dbReference type="InterPro" id="IPR027417">
    <property type="entry name" value="P-loop_NTPase"/>
</dbReference>
<keyword evidence="8" id="KW-1278">Translocase</keyword>
<dbReference type="NCBIfam" id="NF007739">
    <property type="entry name" value="PRK10419.1"/>
    <property type="match status" value="2"/>
</dbReference>
<dbReference type="PROSITE" id="PS00211">
    <property type="entry name" value="ABC_TRANSPORTER_1"/>
    <property type="match status" value="2"/>
</dbReference>
<dbReference type="Pfam" id="PF08352">
    <property type="entry name" value="oligo_HPY"/>
    <property type="match status" value="1"/>
</dbReference>
<dbReference type="PANTHER" id="PTHR43297:SF14">
    <property type="entry name" value="ATPASE AAA-TYPE CORE DOMAIN-CONTAINING PROTEIN"/>
    <property type="match status" value="1"/>
</dbReference>
<dbReference type="Proteomes" id="UP000825679">
    <property type="component" value="Chromosome"/>
</dbReference>
<keyword evidence="4" id="KW-1003">Cell membrane</keyword>
<dbReference type="InterPro" id="IPR050388">
    <property type="entry name" value="ABC_Ni/Peptide_Import"/>
</dbReference>
<dbReference type="SMART" id="SM00382">
    <property type="entry name" value="AAA"/>
    <property type="match status" value="2"/>
</dbReference>
<keyword evidence="12" id="KW-1185">Reference proteome</keyword>
<evidence type="ECO:0000256" key="7">
    <source>
        <dbReference type="ARBA" id="ARBA00022840"/>
    </source>
</evidence>
<comment type="subcellular location">
    <subcellularLocation>
        <location evidence="1">Cell inner membrane</location>
        <topology evidence="1">Peripheral membrane protein</topology>
    </subcellularLocation>
</comment>
<dbReference type="InterPro" id="IPR017871">
    <property type="entry name" value="ABC_transporter-like_CS"/>
</dbReference>
<evidence type="ECO:0000256" key="4">
    <source>
        <dbReference type="ARBA" id="ARBA00022475"/>
    </source>
</evidence>
<gene>
    <name evidence="11" type="ORF">K4H28_05605</name>
</gene>
<dbReference type="InterPro" id="IPR013563">
    <property type="entry name" value="Oligopep_ABC_C"/>
</dbReference>
<keyword evidence="9" id="KW-0472">Membrane</keyword>
<keyword evidence="5" id="KW-0997">Cell inner membrane</keyword>
<dbReference type="InterPro" id="IPR003439">
    <property type="entry name" value="ABC_transporter-like_ATP-bd"/>
</dbReference>
<name>A0ABX8Z8F9_9NEIS</name>
<evidence type="ECO:0000259" key="10">
    <source>
        <dbReference type="PROSITE" id="PS50893"/>
    </source>
</evidence>
<dbReference type="PANTHER" id="PTHR43297">
    <property type="entry name" value="OLIGOPEPTIDE TRANSPORT ATP-BINDING PROTEIN APPD"/>
    <property type="match status" value="1"/>
</dbReference>
<evidence type="ECO:0000256" key="1">
    <source>
        <dbReference type="ARBA" id="ARBA00004417"/>
    </source>
</evidence>
<keyword evidence="6" id="KW-0547">Nucleotide-binding</keyword>
<dbReference type="NCBIfam" id="NF008453">
    <property type="entry name" value="PRK11308.1"/>
    <property type="match status" value="2"/>
</dbReference>
<evidence type="ECO:0000256" key="6">
    <source>
        <dbReference type="ARBA" id="ARBA00022741"/>
    </source>
</evidence>